<dbReference type="GO" id="GO:0006355">
    <property type="term" value="P:regulation of DNA-templated transcription"/>
    <property type="evidence" value="ECO:0007669"/>
    <property type="project" value="InterPro"/>
</dbReference>
<dbReference type="InterPro" id="IPR036390">
    <property type="entry name" value="WH_DNA-bd_sf"/>
</dbReference>
<keyword evidence="3" id="KW-0238">DNA-binding</keyword>
<evidence type="ECO:0000256" key="3">
    <source>
        <dbReference type="ARBA" id="ARBA00023125"/>
    </source>
</evidence>
<reference evidence="9 10" key="1">
    <citation type="submission" date="2018-11" db="EMBL/GenBank/DDBJ databases">
        <authorList>
            <person name="Zhou Z."/>
            <person name="Wang G."/>
        </authorList>
    </citation>
    <scope>NUCLEOTIDE SEQUENCE [LARGE SCALE GENOMIC DNA]</scope>
    <source>
        <strain evidence="9 10">KCTC52004</strain>
    </source>
</reference>
<keyword evidence="4" id="KW-0804">Transcription</keyword>
<dbReference type="Gene3D" id="2.60.120.10">
    <property type="entry name" value="Jelly Rolls"/>
    <property type="match status" value="1"/>
</dbReference>
<dbReference type="InterPro" id="IPR000595">
    <property type="entry name" value="cNMP-bd_dom"/>
</dbReference>
<dbReference type="SUPFAM" id="SSF46785">
    <property type="entry name" value="Winged helix' DNA-binding domain"/>
    <property type="match status" value="1"/>
</dbReference>
<dbReference type="AlphaFoldDB" id="A0A3P1BUP6"/>
<dbReference type="PANTHER" id="PTHR44591:SF3">
    <property type="entry name" value="RESPONSE REGULATORY DOMAIN-CONTAINING PROTEIN"/>
    <property type="match status" value="1"/>
</dbReference>
<dbReference type="Gene3D" id="3.40.50.2300">
    <property type="match status" value="1"/>
</dbReference>
<name>A0A3P1BUP6_9BACT</name>
<evidence type="ECO:0000256" key="2">
    <source>
        <dbReference type="ARBA" id="ARBA00023015"/>
    </source>
</evidence>
<dbReference type="GO" id="GO:0000160">
    <property type="term" value="P:phosphorelay signal transduction system"/>
    <property type="evidence" value="ECO:0007669"/>
    <property type="project" value="InterPro"/>
</dbReference>
<gene>
    <name evidence="9" type="ORF">EHT25_15190</name>
</gene>
<dbReference type="GO" id="GO:0003677">
    <property type="term" value="F:DNA binding"/>
    <property type="evidence" value="ECO:0007669"/>
    <property type="project" value="UniProtKB-KW"/>
</dbReference>
<dbReference type="PROSITE" id="PS50042">
    <property type="entry name" value="CNMP_BINDING_3"/>
    <property type="match status" value="1"/>
</dbReference>
<evidence type="ECO:0000313" key="10">
    <source>
        <dbReference type="Proteomes" id="UP000271925"/>
    </source>
</evidence>
<dbReference type="InterPro" id="IPR011006">
    <property type="entry name" value="CheY-like_superfamily"/>
</dbReference>
<dbReference type="PROSITE" id="PS50110">
    <property type="entry name" value="RESPONSE_REGULATORY"/>
    <property type="match status" value="1"/>
</dbReference>
<dbReference type="PANTHER" id="PTHR44591">
    <property type="entry name" value="STRESS RESPONSE REGULATOR PROTEIN 1"/>
    <property type="match status" value="1"/>
</dbReference>
<keyword evidence="1 5" id="KW-0597">Phosphoprotein</keyword>
<dbReference type="Proteomes" id="UP000271925">
    <property type="component" value="Unassembled WGS sequence"/>
</dbReference>
<dbReference type="SUPFAM" id="SSF51206">
    <property type="entry name" value="cAMP-binding domain-like"/>
    <property type="match status" value="1"/>
</dbReference>
<dbReference type="InterPro" id="IPR036388">
    <property type="entry name" value="WH-like_DNA-bd_sf"/>
</dbReference>
<dbReference type="CDD" id="cd17574">
    <property type="entry name" value="REC_OmpR"/>
    <property type="match status" value="1"/>
</dbReference>
<accession>A0A3P1BUP6</accession>
<protein>
    <submittedName>
        <fullName evidence="9">Response regulator</fullName>
    </submittedName>
</protein>
<dbReference type="EMBL" id="RQJO01000008">
    <property type="protein sequence ID" value="RRB04807.1"/>
    <property type="molecule type" value="Genomic_DNA"/>
</dbReference>
<dbReference type="Pfam" id="PF00072">
    <property type="entry name" value="Response_reg"/>
    <property type="match status" value="1"/>
</dbReference>
<dbReference type="Pfam" id="PF13545">
    <property type="entry name" value="HTH_Crp_2"/>
    <property type="match status" value="1"/>
</dbReference>
<dbReference type="RefSeq" id="WP_124875898.1">
    <property type="nucleotide sequence ID" value="NZ_RQJO01000008.1"/>
</dbReference>
<dbReference type="InterPro" id="IPR018490">
    <property type="entry name" value="cNMP-bd_dom_sf"/>
</dbReference>
<sequence>MTARKLLLIEDEPQLRLNTADLLELSGYQVQTAGSGKEGVQLALTDKPDLVLCDVMMPGMDGYGVLQIFSHHPDLMNIPFIFLTAKAERADLRKGMELGADDYLTKPFGEAELIGAIETRLRLADQRRSLVNTSHTLGDFLNDVQHRDGLASLAANRVTHPIKRRKVIYAEGDDPTKIYFVQSGKVRTQRENAEGKELVTGLYGPGDFFGYTALLENRSYEDTALALEDSMLCYIPKDDFLNLLFCHADVARSFIKLLANTIADQERQLLGLAYNSLRKRVASGLLKYVRRFQAESGTALTVSLTREELGMLSGTATESLIRTLGDFREEGVIDLRDGKIVVADPARLERLKW</sequence>
<dbReference type="CDD" id="cd00038">
    <property type="entry name" value="CAP_ED"/>
    <property type="match status" value="1"/>
</dbReference>
<evidence type="ECO:0000256" key="5">
    <source>
        <dbReference type="PROSITE-ProRule" id="PRU00169"/>
    </source>
</evidence>
<evidence type="ECO:0000256" key="1">
    <source>
        <dbReference type="ARBA" id="ARBA00022553"/>
    </source>
</evidence>
<dbReference type="InterPro" id="IPR001789">
    <property type="entry name" value="Sig_transdc_resp-reg_receiver"/>
</dbReference>
<dbReference type="SMART" id="SM00419">
    <property type="entry name" value="HTH_CRP"/>
    <property type="match status" value="1"/>
</dbReference>
<feature type="domain" description="Cyclic nucleotide-binding" evidence="6">
    <location>
        <begin position="168"/>
        <end position="261"/>
    </location>
</feature>
<comment type="caution">
    <text evidence="9">The sequence shown here is derived from an EMBL/GenBank/DDBJ whole genome shotgun (WGS) entry which is preliminary data.</text>
</comment>
<organism evidence="9 10">
    <name type="scientific">Larkinella rosea</name>
    <dbReference type="NCBI Taxonomy" id="2025312"/>
    <lineage>
        <taxon>Bacteria</taxon>
        <taxon>Pseudomonadati</taxon>
        <taxon>Bacteroidota</taxon>
        <taxon>Cytophagia</taxon>
        <taxon>Cytophagales</taxon>
        <taxon>Spirosomataceae</taxon>
        <taxon>Larkinella</taxon>
    </lineage>
</organism>
<keyword evidence="10" id="KW-1185">Reference proteome</keyword>
<feature type="modified residue" description="4-aspartylphosphate" evidence="5">
    <location>
        <position position="54"/>
    </location>
</feature>
<evidence type="ECO:0000259" key="8">
    <source>
        <dbReference type="PROSITE" id="PS51063"/>
    </source>
</evidence>
<feature type="domain" description="HTH crp-type" evidence="8">
    <location>
        <begin position="275"/>
        <end position="346"/>
    </location>
</feature>
<dbReference type="SUPFAM" id="SSF52172">
    <property type="entry name" value="CheY-like"/>
    <property type="match status" value="1"/>
</dbReference>
<dbReference type="InterPro" id="IPR050595">
    <property type="entry name" value="Bact_response_regulator"/>
</dbReference>
<evidence type="ECO:0000259" key="7">
    <source>
        <dbReference type="PROSITE" id="PS50110"/>
    </source>
</evidence>
<dbReference type="SMART" id="SM00448">
    <property type="entry name" value="REC"/>
    <property type="match status" value="1"/>
</dbReference>
<evidence type="ECO:0000259" key="6">
    <source>
        <dbReference type="PROSITE" id="PS50042"/>
    </source>
</evidence>
<dbReference type="PROSITE" id="PS51063">
    <property type="entry name" value="HTH_CRP_2"/>
    <property type="match status" value="1"/>
</dbReference>
<dbReference type="Pfam" id="PF00027">
    <property type="entry name" value="cNMP_binding"/>
    <property type="match status" value="1"/>
</dbReference>
<feature type="domain" description="Response regulatory" evidence="7">
    <location>
        <begin position="5"/>
        <end position="121"/>
    </location>
</feature>
<proteinExistence type="predicted"/>
<evidence type="ECO:0000313" key="9">
    <source>
        <dbReference type="EMBL" id="RRB04807.1"/>
    </source>
</evidence>
<dbReference type="SMART" id="SM00100">
    <property type="entry name" value="cNMP"/>
    <property type="match status" value="1"/>
</dbReference>
<dbReference type="InterPro" id="IPR014710">
    <property type="entry name" value="RmlC-like_jellyroll"/>
</dbReference>
<dbReference type="InterPro" id="IPR012318">
    <property type="entry name" value="HTH_CRP"/>
</dbReference>
<evidence type="ECO:0000256" key="4">
    <source>
        <dbReference type="ARBA" id="ARBA00023163"/>
    </source>
</evidence>
<dbReference type="Gene3D" id="1.10.10.10">
    <property type="entry name" value="Winged helix-like DNA-binding domain superfamily/Winged helix DNA-binding domain"/>
    <property type="match status" value="1"/>
</dbReference>
<keyword evidence="2" id="KW-0805">Transcription regulation</keyword>
<dbReference type="OrthoDB" id="9127033at2"/>